<protein>
    <submittedName>
        <fullName evidence="1">DUF1871 family protein</fullName>
    </submittedName>
</protein>
<keyword evidence="2" id="KW-1185">Reference proteome</keyword>
<organism evidence="1 2">
    <name type="scientific">Lysinibacillus pakistanensis</name>
    <dbReference type="NCBI Taxonomy" id="759811"/>
    <lineage>
        <taxon>Bacteria</taxon>
        <taxon>Bacillati</taxon>
        <taxon>Bacillota</taxon>
        <taxon>Bacilli</taxon>
        <taxon>Bacillales</taxon>
        <taxon>Bacillaceae</taxon>
        <taxon>Lysinibacillus</taxon>
    </lineage>
</organism>
<gene>
    <name evidence="1" type="ORF">GDS87_11070</name>
</gene>
<dbReference type="InterPro" id="IPR015053">
    <property type="entry name" value="DUF1871"/>
</dbReference>
<accession>A0ABX6DCV7</accession>
<evidence type="ECO:0000313" key="1">
    <source>
        <dbReference type="EMBL" id="QGG51463.1"/>
    </source>
</evidence>
<sequence length="136" mass="15779">MKRIVIVGIAVIDFISYVVFNSRITNLSYIVQVSSIRTLNKSIKIILKRDNMEHFKIVKEVIDSWDPKQFLHHTPDDEYNPEIRLIVELLPTATSVEKLAVVIHEVFVKMFSVDEVYSVNNCYPSAVKIWNKINKS</sequence>
<evidence type="ECO:0000313" key="2">
    <source>
        <dbReference type="Proteomes" id="UP000373269"/>
    </source>
</evidence>
<dbReference type="Pfam" id="PF08958">
    <property type="entry name" value="DUF1871"/>
    <property type="match status" value="1"/>
</dbReference>
<dbReference type="InterPro" id="IPR023162">
    <property type="entry name" value="Apc36109-like_dom_sf"/>
</dbReference>
<name>A0ABX6DCV7_9BACI</name>
<dbReference type="EMBL" id="CP045835">
    <property type="protein sequence ID" value="QGG51463.1"/>
    <property type="molecule type" value="Genomic_DNA"/>
</dbReference>
<reference evidence="1 2" key="1">
    <citation type="submission" date="2019-11" db="EMBL/GenBank/DDBJ databases">
        <title>Whole Genome Sequencing and Comparative Genomic Analyses of Lysinibacillus pakistanensis LZH-9, a Halotolerant Strain with Excellent COD Removal Capability.</title>
        <authorList>
            <person name="Zhou H."/>
        </authorList>
    </citation>
    <scope>NUCLEOTIDE SEQUENCE [LARGE SCALE GENOMIC DNA]</scope>
    <source>
        <strain evidence="1 2">LZH-9</strain>
    </source>
</reference>
<dbReference type="SUPFAM" id="SSF116922">
    <property type="entry name" value="YugE-like"/>
    <property type="match status" value="1"/>
</dbReference>
<dbReference type="Gene3D" id="1.10.340.20">
    <property type="entry name" value="Apc36109-like domain"/>
    <property type="match status" value="1"/>
</dbReference>
<proteinExistence type="predicted"/>
<dbReference type="Proteomes" id="UP000373269">
    <property type="component" value="Chromosome"/>
</dbReference>